<reference evidence="3" key="1">
    <citation type="submission" date="2017-01" db="EMBL/GenBank/DDBJ databases">
        <authorList>
            <person name="Varghese N."/>
            <person name="Submissions S."/>
        </authorList>
    </citation>
    <scope>NUCLEOTIDE SEQUENCE [LARGE SCALE GENOMIC DNA]</scope>
    <source>
        <strain evidence="3">UM1</strain>
    </source>
</reference>
<keyword evidence="3" id="KW-1185">Reference proteome</keyword>
<sequence length="139" mass="14781">MSETPPKPAGYNFSRLLLPVIGIVGVAALWVLAALYMDRMLSAFALIAALDLVLMVRLARLPRGLNRGMIAAGGTVLAILIANGWMLAARVGLLMGMMPWEGISLMGPGFAWTLAQLANDGRDLAIYIAAVVLAGWFGR</sequence>
<feature type="transmembrane region" description="Helical" evidence="1">
    <location>
        <begin position="68"/>
        <end position="88"/>
    </location>
</feature>
<evidence type="ECO:0000313" key="2">
    <source>
        <dbReference type="EMBL" id="SIQ55316.1"/>
    </source>
</evidence>
<organism evidence="2 3">
    <name type="scientific">Solilutibacter tolerans</name>
    <dbReference type="NCBI Taxonomy" id="1604334"/>
    <lineage>
        <taxon>Bacteria</taxon>
        <taxon>Pseudomonadati</taxon>
        <taxon>Pseudomonadota</taxon>
        <taxon>Gammaproteobacteria</taxon>
        <taxon>Lysobacterales</taxon>
        <taxon>Lysobacteraceae</taxon>
        <taxon>Solilutibacter</taxon>
    </lineage>
</organism>
<name>A0A1N6TQG2_9GAMM</name>
<evidence type="ECO:0000313" key="3">
    <source>
        <dbReference type="Proteomes" id="UP000241788"/>
    </source>
</evidence>
<keyword evidence="1" id="KW-1133">Transmembrane helix</keyword>
<feature type="transmembrane region" description="Helical" evidence="1">
    <location>
        <begin position="16"/>
        <end position="36"/>
    </location>
</feature>
<feature type="transmembrane region" description="Helical" evidence="1">
    <location>
        <begin position="43"/>
        <end position="62"/>
    </location>
</feature>
<protein>
    <submittedName>
        <fullName evidence="2">Uncharacterized protein</fullName>
    </submittedName>
</protein>
<dbReference type="RefSeq" id="WP_076586744.1">
    <property type="nucleotide sequence ID" value="NZ_FTLW01000003.1"/>
</dbReference>
<keyword evidence="1" id="KW-0472">Membrane</keyword>
<evidence type="ECO:0000256" key="1">
    <source>
        <dbReference type="SAM" id="Phobius"/>
    </source>
</evidence>
<keyword evidence="1" id="KW-0812">Transmembrane</keyword>
<gene>
    <name evidence="2" type="ORF">SAMN05421546_1433</name>
</gene>
<dbReference type="AlphaFoldDB" id="A0A1N6TQG2"/>
<dbReference type="OrthoDB" id="5975450at2"/>
<accession>A0A1N6TQG2</accession>
<dbReference type="Proteomes" id="UP000241788">
    <property type="component" value="Unassembled WGS sequence"/>
</dbReference>
<proteinExistence type="predicted"/>
<dbReference type="EMBL" id="FTLW01000003">
    <property type="protein sequence ID" value="SIQ55316.1"/>
    <property type="molecule type" value="Genomic_DNA"/>
</dbReference>